<protein>
    <recommendedName>
        <fullName evidence="3">Molybdopterin dinucleotide binding protein</fullName>
    </recommendedName>
</protein>
<sequence length="78" mass="8458">MTEAGDGIERSLSELQVVPYGIPRRSIAGYYPECNVLVPLWHYAEGSKVPAAKSIPVRLFKDVPPEIIEGGETSISAT</sequence>
<dbReference type="EMBL" id="VITK01000002">
    <property type="protein sequence ID" value="TWB03578.1"/>
    <property type="molecule type" value="Genomic_DNA"/>
</dbReference>
<keyword evidence="2" id="KW-1185">Reference proteome</keyword>
<reference evidence="1 2" key="1">
    <citation type="submission" date="2019-06" db="EMBL/GenBank/DDBJ databases">
        <title>Genomic Encyclopedia of Type Strains, Phase IV (KMG-V): Genome sequencing to study the core and pangenomes of soil and plant-associated prokaryotes.</title>
        <authorList>
            <person name="Whitman W."/>
        </authorList>
    </citation>
    <scope>NUCLEOTIDE SEQUENCE [LARGE SCALE GENOMIC DNA]</scope>
    <source>
        <strain evidence="1 2">BR 510</strain>
    </source>
</reference>
<proteinExistence type="predicted"/>
<dbReference type="Proteomes" id="UP000319949">
    <property type="component" value="Unassembled WGS sequence"/>
</dbReference>
<gene>
    <name evidence="1" type="ORF">FBZ96_10249</name>
</gene>
<organism evidence="1 2">
    <name type="scientific">Bradyrhizobium stylosanthis</name>
    <dbReference type="NCBI Taxonomy" id="1803665"/>
    <lineage>
        <taxon>Bacteria</taxon>
        <taxon>Pseudomonadati</taxon>
        <taxon>Pseudomonadota</taxon>
        <taxon>Alphaproteobacteria</taxon>
        <taxon>Hyphomicrobiales</taxon>
        <taxon>Nitrobacteraceae</taxon>
        <taxon>Bradyrhizobium</taxon>
    </lineage>
</organism>
<name>A0A560E2G4_9BRAD</name>
<evidence type="ECO:0008006" key="3">
    <source>
        <dbReference type="Google" id="ProtNLM"/>
    </source>
</evidence>
<comment type="caution">
    <text evidence="1">The sequence shown here is derived from an EMBL/GenBank/DDBJ whole genome shotgun (WGS) entry which is preliminary data.</text>
</comment>
<dbReference type="AlphaFoldDB" id="A0A560E2G4"/>
<evidence type="ECO:0000313" key="1">
    <source>
        <dbReference type="EMBL" id="TWB03578.1"/>
    </source>
</evidence>
<evidence type="ECO:0000313" key="2">
    <source>
        <dbReference type="Proteomes" id="UP000319949"/>
    </source>
</evidence>
<accession>A0A560E2G4</accession>